<dbReference type="Pfam" id="PF23097">
    <property type="entry name" value="NOL10_2nd"/>
    <property type="match status" value="1"/>
</dbReference>
<sequence length="720" mass="81729">MQLSSTNDVKIYNLSAGKSLPEWITDRKRRKLEQKDVDVRRRIQLIQDFDMPDVSDTVTVTPDGRFVFATGAYKPFIKCFDLQDLSIKFSRGLDSQAIKMQCLSEDYSKFVVLEEDRYLEMHATFGRYFRLRIPKAGRDMAYSREASDLYVVGAGSDIYRLNLEEGRFLESLKSPAPSLTCCQFNDEHQLFVAGTVDGCVEAYDHRDRSRVATLNCSLAVEKKAKIYSYTAKSTPEVSALRFKDALHLAVGTSTGQTLIYDIRSSKPLIVRDQMMGLPITKIDFVPEQDLVLSMDSRILKMWNVHTGKPFTSIEPGTGLTDFVRYPDSGLLFFANNASKMLQYFIPAIGIAPKWCSYLETITEELEESEMPTVYDDYKFVTKDQLDDIGLANLIGTNMLRAYMHGFFIDARLYAKAQTFTQPFAFDKYKERKLRDLVDEERRTDGVAAPKKIALPNVNRELAEKLHESIEFNKASGDKSKKTKNKIETATALLTDDRFKTLFINPDFEVDETSEQYQQILPTLRLLEKKEKKSKLLSVYDDDSDDEKPTPIQSGLFMDDHVAKDSDSSSDEDEEIEDEFAEDESVSEDEEAEASLAVSLTGTTTNVEDYNVESDEDKPVMKRKPRGFKLVGVDRAVELPNYISSTEANNNYMASLGDLKAAARADEGGDKDAENAPFGGKSMTFRLKTRGQEDDARKREHVKERKAGRRKANFGKKPMRR</sequence>
<feature type="compositionally biased region" description="Basic and acidic residues" evidence="6">
    <location>
        <begin position="557"/>
        <end position="566"/>
    </location>
</feature>
<evidence type="ECO:0000313" key="11">
    <source>
        <dbReference type="Proteomes" id="UP000298663"/>
    </source>
</evidence>
<feature type="domain" description="NUC153" evidence="7">
    <location>
        <begin position="495"/>
        <end position="518"/>
    </location>
</feature>
<reference evidence="10 11" key="2">
    <citation type="journal article" date="2019" name="G3 (Bethesda)">
        <title>Hybrid Assembly of the Genome of the Entomopathogenic Nematode Steinernema carpocapsae Identifies the X-Chromosome.</title>
        <authorList>
            <person name="Serra L."/>
            <person name="Macchietto M."/>
            <person name="Macias-Munoz A."/>
            <person name="McGill C.J."/>
            <person name="Rodriguez I.M."/>
            <person name="Rodriguez B."/>
            <person name="Murad R."/>
            <person name="Mortazavi A."/>
        </authorList>
    </citation>
    <scope>NUCLEOTIDE SEQUENCE [LARGE SCALE GENOMIC DNA]</scope>
    <source>
        <strain evidence="10 11">ALL</strain>
    </source>
</reference>
<feature type="region of interest" description="Disordered" evidence="6">
    <location>
        <begin position="536"/>
        <end position="618"/>
    </location>
</feature>
<feature type="compositionally biased region" description="Basic residues" evidence="6">
    <location>
        <begin position="705"/>
        <end position="720"/>
    </location>
</feature>
<feature type="compositionally biased region" description="Polar residues" evidence="6">
    <location>
        <begin position="597"/>
        <end position="607"/>
    </location>
</feature>
<evidence type="ECO:0000256" key="4">
    <source>
        <dbReference type="ARBA" id="ARBA00022737"/>
    </source>
</evidence>
<dbReference type="InterPro" id="IPR012580">
    <property type="entry name" value="NUC153"/>
</dbReference>
<dbReference type="InterPro" id="IPR056551">
    <property type="entry name" value="Beta-prop_NOL10_N"/>
</dbReference>
<name>A0A4U8UZU5_STECR</name>
<comment type="subcellular location">
    <subcellularLocation>
        <location evidence="1">Nucleus</location>
        <location evidence="1">Nucleolus</location>
    </subcellularLocation>
</comment>
<evidence type="ECO:0000256" key="5">
    <source>
        <dbReference type="ARBA" id="ARBA00023242"/>
    </source>
</evidence>
<dbReference type="GO" id="GO:0000462">
    <property type="term" value="P:maturation of SSU-rRNA from tricistronic rRNA transcript (SSU-rRNA, 5.8S rRNA, LSU-rRNA)"/>
    <property type="evidence" value="ECO:0007669"/>
    <property type="project" value="TreeGrafter"/>
</dbReference>
<accession>A0A4U8UZU5</accession>
<evidence type="ECO:0000256" key="1">
    <source>
        <dbReference type="ARBA" id="ARBA00004604"/>
    </source>
</evidence>
<feature type="region of interest" description="Disordered" evidence="6">
    <location>
        <begin position="664"/>
        <end position="720"/>
    </location>
</feature>
<dbReference type="Proteomes" id="UP000298663">
    <property type="component" value="Chromosome X"/>
</dbReference>
<proteinExistence type="inferred from homology"/>
<dbReference type="SUPFAM" id="SSF50978">
    <property type="entry name" value="WD40 repeat-like"/>
    <property type="match status" value="1"/>
</dbReference>
<dbReference type="PANTHER" id="PTHR14927:SF0">
    <property type="entry name" value="NUCLEOLAR PROTEIN 10"/>
    <property type="match status" value="1"/>
</dbReference>
<dbReference type="AlphaFoldDB" id="A0A4U8UZU5"/>
<gene>
    <name evidence="10" type="ORF">L596_005239</name>
</gene>
<feature type="compositionally biased region" description="Basic and acidic residues" evidence="6">
    <location>
        <begin position="664"/>
        <end position="673"/>
    </location>
</feature>
<dbReference type="InterPro" id="IPR056550">
    <property type="entry name" value="NOL10_2nd"/>
</dbReference>
<organism evidence="10 11">
    <name type="scientific">Steinernema carpocapsae</name>
    <name type="common">Entomopathogenic nematode</name>
    <dbReference type="NCBI Taxonomy" id="34508"/>
    <lineage>
        <taxon>Eukaryota</taxon>
        <taxon>Metazoa</taxon>
        <taxon>Ecdysozoa</taxon>
        <taxon>Nematoda</taxon>
        <taxon>Chromadorea</taxon>
        <taxon>Rhabditida</taxon>
        <taxon>Tylenchina</taxon>
        <taxon>Panagrolaimomorpha</taxon>
        <taxon>Strongyloidoidea</taxon>
        <taxon>Steinernematidae</taxon>
        <taxon>Steinernema</taxon>
    </lineage>
</organism>
<comment type="similarity">
    <text evidence="2">Belongs to the WD repeat NOL10/ENP2 family.</text>
</comment>
<evidence type="ECO:0000256" key="2">
    <source>
        <dbReference type="ARBA" id="ARBA00005264"/>
    </source>
</evidence>
<feature type="compositionally biased region" description="Acidic residues" evidence="6">
    <location>
        <begin position="567"/>
        <end position="592"/>
    </location>
</feature>
<dbReference type="InterPro" id="IPR040382">
    <property type="entry name" value="NOL10/Enp2"/>
</dbReference>
<dbReference type="InterPro" id="IPR036322">
    <property type="entry name" value="WD40_repeat_dom_sf"/>
</dbReference>
<keyword evidence="3" id="KW-0853">WD repeat</keyword>
<dbReference type="STRING" id="34508.A0A4U8UZU5"/>
<dbReference type="EMBL" id="CM016762">
    <property type="protein sequence ID" value="TMS38535.1"/>
    <property type="molecule type" value="Genomic_DNA"/>
</dbReference>
<dbReference type="EMBL" id="AZBU02000001">
    <property type="protein sequence ID" value="TMS38535.1"/>
    <property type="molecule type" value="Genomic_DNA"/>
</dbReference>
<feature type="compositionally biased region" description="Basic and acidic residues" evidence="6">
    <location>
        <begin position="689"/>
        <end position="704"/>
    </location>
</feature>
<feature type="domain" description="Nucleolar protein 10-like second" evidence="8">
    <location>
        <begin position="373"/>
        <end position="420"/>
    </location>
</feature>
<reference evidence="10 11" key="1">
    <citation type="journal article" date="2015" name="Genome Biol.">
        <title>Comparative genomics of Steinernema reveals deeply conserved gene regulatory networks.</title>
        <authorList>
            <person name="Dillman A.R."/>
            <person name="Macchietto M."/>
            <person name="Porter C.F."/>
            <person name="Rogers A."/>
            <person name="Williams B."/>
            <person name="Antoshechkin I."/>
            <person name="Lee M.M."/>
            <person name="Goodwin Z."/>
            <person name="Lu X."/>
            <person name="Lewis E.E."/>
            <person name="Goodrich-Blair H."/>
            <person name="Stock S.P."/>
            <person name="Adams B.J."/>
            <person name="Sternberg P.W."/>
            <person name="Mortazavi A."/>
        </authorList>
    </citation>
    <scope>NUCLEOTIDE SEQUENCE [LARGE SCALE GENOMIC DNA]</scope>
    <source>
        <strain evidence="10 11">ALL</strain>
    </source>
</reference>
<dbReference type="PANTHER" id="PTHR14927">
    <property type="entry name" value="NUCLEOLAR PROTEIN 10"/>
    <property type="match status" value="1"/>
</dbReference>
<keyword evidence="5" id="KW-0539">Nucleus</keyword>
<evidence type="ECO:0000259" key="7">
    <source>
        <dbReference type="Pfam" id="PF08159"/>
    </source>
</evidence>
<dbReference type="InterPro" id="IPR015943">
    <property type="entry name" value="WD40/YVTN_repeat-like_dom_sf"/>
</dbReference>
<comment type="caution">
    <text evidence="10">The sequence shown here is derived from an EMBL/GenBank/DDBJ whole genome shotgun (WGS) entry which is preliminary data.</text>
</comment>
<dbReference type="GO" id="GO:0030686">
    <property type="term" value="C:90S preribosome"/>
    <property type="evidence" value="ECO:0007669"/>
    <property type="project" value="TreeGrafter"/>
</dbReference>
<dbReference type="Pfam" id="PF08159">
    <property type="entry name" value="NUC153"/>
    <property type="match status" value="1"/>
</dbReference>
<keyword evidence="4" id="KW-0677">Repeat</keyword>
<evidence type="ECO:0000259" key="8">
    <source>
        <dbReference type="Pfam" id="PF23097"/>
    </source>
</evidence>
<dbReference type="GO" id="GO:0032040">
    <property type="term" value="C:small-subunit processome"/>
    <property type="evidence" value="ECO:0007669"/>
    <property type="project" value="TreeGrafter"/>
</dbReference>
<dbReference type="Pfam" id="PF23098">
    <property type="entry name" value="Beta-prop_NOL10_N"/>
    <property type="match status" value="1"/>
</dbReference>
<evidence type="ECO:0000313" key="10">
    <source>
        <dbReference type="EMBL" id="TMS38535.1"/>
    </source>
</evidence>
<protein>
    <submittedName>
        <fullName evidence="10">Uncharacterized protein</fullName>
    </submittedName>
</protein>
<evidence type="ECO:0000256" key="3">
    <source>
        <dbReference type="ARBA" id="ARBA00022574"/>
    </source>
</evidence>
<dbReference type="Gene3D" id="2.130.10.10">
    <property type="entry name" value="YVTN repeat-like/Quinoprotein amine dehydrogenase"/>
    <property type="match status" value="1"/>
</dbReference>
<dbReference type="OrthoDB" id="273340at2759"/>
<evidence type="ECO:0000256" key="6">
    <source>
        <dbReference type="SAM" id="MobiDB-lite"/>
    </source>
</evidence>
<keyword evidence="11" id="KW-1185">Reference proteome</keyword>
<feature type="domain" description="Nucleolar protein 10-like N-terminal" evidence="9">
    <location>
        <begin position="1"/>
        <end position="372"/>
    </location>
</feature>
<evidence type="ECO:0000259" key="9">
    <source>
        <dbReference type="Pfam" id="PF23098"/>
    </source>
</evidence>